<evidence type="ECO:0000313" key="1">
    <source>
        <dbReference type="EMBL" id="SOR28439.1"/>
    </source>
</evidence>
<proteinExistence type="predicted"/>
<gene>
    <name evidence="1" type="ORF">TK0001_1837</name>
</gene>
<accession>A0A2N9AM83</accession>
<dbReference type="EMBL" id="LT962688">
    <property type="protein sequence ID" value="SOR28439.1"/>
    <property type="molecule type" value="Genomic_DNA"/>
</dbReference>
<protein>
    <submittedName>
        <fullName evidence="1">NLP/P60 protein (Modular protein)</fullName>
    </submittedName>
</protein>
<evidence type="ECO:0000313" key="2">
    <source>
        <dbReference type="Proteomes" id="UP000233769"/>
    </source>
</evidence>
<name>A0A2N9AM83_METEX</name>
<reference evidence="2" key="1">
    <citation type="submission" date="2017-10" db="EMBL/GenBank/DDBJ databases">
        <authorList>
            <person name="Regsiter A."/>
            <person name="William W."/>
        </authorList>
    </citation>
    <scope>NUCLEOTIDE SEQUENCE [LARGE SCALE GENOMIC DNA]</scope>
</reference>
<dbReference type="Proteomes" id="UP000233769">
    <property type="component" value="Chromosome tk0001"/>
</dbReference>
<sequence>MVLADSNKSHSYLMHLQEPMAVTLSDIEVISCSAHQRVASGAIQRLMNGRTAFIRQWRGTPYDKVERNCWWLASLAQAELFGRALPAADPALVADLRARAEAMATHPARAEWREIPAPEDGALVLMGKVAGAETHCGVYLAQDGGLILHTDERHGVVLDPPLELAAARRWRLTYLIPA</sequence>
<dbReference type="Gene3D" id="3.90.1720.10">
    <property type="entry name" value="endopeptidase domain like (from Nostoc punctiforme)"/>
    <property type="match status" value="1"/>
</dbReference>
<dbReference type="AlphaFoldDB" id="A0A2N9AM83"/>
<organism evidence="1 2">
    <name type="scientific">Methylorubrum extorquens</name>
    <name type="common">Methylobacterium dichloromethanicum</name>
    <name type="synonym">Methylobacterium extorquens</name>
    <dbReference type="NCBI Taxonomy" id="408"/>
    <lineage>
        <taxon>Bacteria</taxon>
        <taxon>Pseudomonadati</taxon>
        <taxon>Pseudomonadota</taxon>
        <taxon>Alphaproteobacteria</taxon>
        <taxon>Hyphomicrobiales</taxon>
        <taxon>Methylobacteriaceae</taxon>
        <taxon>Methylorubrum</taxon>
    </lineage>
</organism>